<comment type="subcellular location">
    <subcellularLocation>
        <location evidence="1">Nucleus</location>
    </subcellularLocation>
</comment>
<comment type="similarity">
    <text evidence="3">Belongs to the CBF-beta family.</text>
</comment>
<dbReference type="InterPro" id="IPR003417">
    <property type="entry name" value="CBF_beta"/>
</dbReference>
<dbReference type="GO" id="GO:0003713">
    <property type="term" value="F:transcription coactivator activity"/>
    <property type="evidence" value="ECO:0007669"/>
    <property type="project" value="InterPro"/>
</dbReference>
<dbReference type="PANTHER" id="PTHR10276">
    <property type="entry name" value="CORE-BINDING FACTOR, BETA SUBUNIT"/>
    <property type="match status" value="1"/>
</dbReference>
<organism evidence="4 5">
    <name type="scientific">Paramuricea clavata</name>
    <name type="common">Red gorgonian</name>
    <name type="synonym">Violescent sea-whip</name>
    <dbReference type="NCBI Taxonomy" id="317549"/>
    <lineage>
        <taxon>Eukaryota</taxon>
        <taxon>Metazoa</taxon>
        <taxon>Cnidaria</taxon>
        <taxon>Anthozoa</taxon>
        <taxon>Octocorallia</taxon>
        <taxon>Malacalcyonacea</taxon>
        <taxon>Plexauridae</taxon>
        <taxon>Paramuricea</taxon>
    </lineage>
</organism>
<dbReference type="AlphaFoldDB" id="A0A7D9DIJ5"/>
<evidence type="ECO:0000313" key="4">
    <source>
        <dbReference type="EMBL" id="CAB3985489.1"/>
    </source>
</evidence>
<dbReference type="Pfam" id="PF02312">
    <property type="entry name" value="CBF_beta"/>
    <property type="match status" value="1"/>
</dbReference>
<dbReference type="Gene3D" id="2.40.250.10">
    <property type="entry name" value="Core binding factor, beta subunit"/>
    <property type="match status" value="1"/>
</dbReference>
<sequence>MPRVVENQRAKFETDPVLRQLQEDSEIRYIDHCDCSLEERRVRFRTECHEGSSKIGFIGNGVHLLLSFPKVAGSRYTSSEFVDFSCEMGKVYIQCPLIFNGVCVKFFGCLVLQTLAGIGHLEFDETQAQVEHDLRVETLKNLSAPE</sequence>
<comment type="caution">
    <text evidence="4">The sequence shown here is derived from an EMBL/GenBank/DDBJ whole genome shotgun (WGS) entry which is preliminary data.</text>
</comment>
<evidence type="ECO:0000256" key="2">
    <source>
        <dbReference type="ARBA" id="ARBA00023242"/>
    </source>
</evidence>
<accession>A0A7D9DIJ5</accession>
<name>A0A7D9DIJ5_PARCT</name>
<evidence type="ECO:0000256" key="3">
    <source>
        <dbReference type="ARBA" id="ARBA00025734"/>
    </source>
</evidence>
<dbReference type="EMBL" id="CACRXK020000879">
    <property type="protein sequence ID" value="CAB3985489.1"/>
    <property type="molecule type" value="Genomic_DNA"/>
</dbReference>
<dbReference type="GO" id="GO:0006357">
    <property type="term" value="P:regulation of transcription by RNA polymerase II"/>
    <property type="evidence" value="ECO:0007669"/>
    <property type="project" value="TreeGrafter"/>
</dbReference>
<dbReference type="InterPro" id="IPR036552">
    <property type="entry name" value="CBF_bsu_sf"/>
</dbReference>
<protein>
    <submittedName>
        <fullName evidence="4">Core-binding factor subunit beta-like isoform X1</fullName>
    </submittedName>
</protein>
<dbReference type="PANTHER" id="PTHR10276:SF3">
    <property type="entry name" value="CORE-BINDING FACTOR SUBUNIT BETA"/>
    <property type="match status" value="1"/>
</dbReference>
<keyword evidence="2" id="KW-0539">Nucleus</keyword>
<proteinExistence type="inferred from homology"/>
<evidence type="ECO:0000313" key="5">
    <source>
        <dbReference type="Proteomes" id="UP001152795"/>
    </source>
</evidence>
<dbReference type="GO" id="GO:0016513">
    <property type="term" value="C:core-binding factor complex"/>
    <property type="evidence" value="ECO:0007669"/>
    <property type="project" value="TreeGrafter"/>
</dbReference>
<evidence type="ECO:0000256" key="1">
    <source>
        <dbReference type="ARBA" id="ARBA00004123"/>
    </source>
</evidence>
<dbReference type="GO" id="GO:0043565">
    <property type="term" value="F:sequence-specific DNA binding"/>
    <property type="evidence" value="ECO:0007669"/>
    <property type="project" value="TreeGrafter"/>
</dbReference>
<dbReference type="Proteomes" id="UP001152795">
    <property type="component" value="Unassembled WGS sequence"/>
</dbReference>
<dbReference type="OrthoDB" id="10026505at2759"/>
<reference evidence="4" key="1">
    <citation type="submission" date="2020-04" db="EMBL/GenBank/DDBJ databases">
        <authorList>
            <person name="Alioto T."/>
            <person name="Alioto T."/>
            <person name="Gomez Garrido J."/>
        </authorList>
    </citation>
    <scope>NUCLEOTIDE SEQUENCE</scope>
    <source>
        <strain evidence="4">A484AB</strain>
    </source>
</reference>
<gene>
    <name evidence="4" type="ORF">PACLA_8A047251</name>
</gene>
<keyword evidence="5" id="KW-1185">Reference proteome</keyword>
<dbReference type="SUPFAM" id="SSF50723">
    <property type="entry name" value="Core binding factor beta, CBF"/>
    <property type="match status" value="1"/>
</dbReference>